<gene>
    <name evidence="2" type="ORF">NDU88_002948</name>
</gene>
<keyword evidence="3" id="KW-1185">Reference proteome</keyword>
<organism evidence="2 3">
    <name type="scientific">Pleurodeles waltl</name>
    <name type="common">Iberian ribbed newt</name>
    <dbReference type="NCBI Taxonomy" id="8319"/>
    <lineage>
        <taxon>Eukaryota</taxon>
        <taxon>Metazoa</taxon>
        <taxon>Chordata</taxon>
        <taxon>Craniata</taxon>
        <taxon>Vertebrata</taxon>
        <taxon>Euteleostomi</taxon>
        <taxon>Amphibia</taxon>
        <taxon>Batrachia</taxon>
        <taxon>Caudata</taxon>
        <taxon>Salamandroidea</taxon>
        <taxon>Salamandridae</taxon>
        <taxon>Pleurodelinae</taxon>
        <taxon>Pleurodeles</taxon>
    </lineage>
</organism>
<dbReference type="AlphaFoldDB" id="A0AAV7SE94"/>
<evidence type="ECO:0000313" key="2">
    <source>
        <dbReference type="EMBL" id="KAJ1162480.1"/>
    </source>
</evidence>
<comment type="caution">
    <text evidence="2">The sequence shown here is derived from an EMBL/GenBank/DDBJ whole genome shotgun (WGS) entry which is preliminary data.</text>
</comment>
<evidence type="ECO:0000313" key="3">
    <source>
        <dbReference type="Proteomes" id="UP001066276"/>
    </source>
</evidence>
<sequence length="77" mass="8547">MDLLGSVKERPALTRKCIANAWPLSKASSDVVREKSSPSDPGWSGPERNPGRAPVTARMRRAPRLRPVRRPDSRGRT</sequence>
<feature type="compositionally biased region" description="Basic residues" evidence="1">
    <location>
        <begin position="58"/>
        <end position="68"/>
    </location>
</feature>
<reference evidence="2" key="1">
    <citation type="journal article" date="2022" name="bioRxiv">
        <title>Sequencing and chromosome-scale assembly of the giantPleurodeles waltlgenome.</title>
        <authorList>
            <person name="Brown T."/>
            <person name="Elewa A."/>
            <person name="Iarovenko S."/>
            <person name="Subramanian E."/>
            <person name="Araus A.J."/>
            <person name="Petzold A."/>
            <person name="Susuki M."/>
            <person name="Suzuki K.-i.T."/>
            <person name="Hayashi T."/>
            <person name="Toyoda A."/>
            <person name="Oliveira C."/>
            <person name="Osipova E."/>
            <person name="Leigh N.D."/>
            <person name="Simon A."/>
            <person name="Yun M.H."/>
        </authorList>
    </citation>
    <scope>NUCLEOTIDE SEQUENCE</scope>
    <source>
        <strain evidence="2">20211129_DDA</strain>
        <tissue evidence="2">Liver</tissue>
    </source>
</reference>
<name>A0AAV7SE94_PLEWA</name>
<dbReference type="EMBL" id="JANPWB010000008">
    <property type="protein sequence ID" value="KAJ1162480.1"/>
    <property type="molecule type" value="Genomic_DNA"/>
</dbReference>
<accession>A0AAV7SE94</accession>
<proteinExistence type="predicted"/>
<protein>
    <submittedName>
        <fullName evidence="2">Uncharacterized protein</fullName>
    </submittedName>
</protein>
<feature type="region of interest" description="Disordered" evidence="1">
    <location>
        <begin position="26"/>
        <end position="77"/>
    </location>
</feature>
<dbReference type="Proteomes" id="UP001066276">
    <property type="component" value="Chromosome 4_2"/>
</dbReference>
<evidence type="ECO:0000256" key="1">
    <source>
        <dbReference type="SAM" id="MobiDB-lite"/>
    </source>
</evidence>